<dbReference type="PANTHER" id="PTHR24189">
    <property type="entry name" value="MYOTROPHIN"/>
    <property type="match status" value="1"/>
</dbReference>
<feature type="repeat" description="ANK" evidence="3">
    <location>
        <begin position="305"/>
        <end position="343"/>
    </location>
</feature>
<gene>
    <name evidence="5" type="ORF">Cvel_642</name>
</gene>
<keyword evidence="1" id="KW-0677">Repeat</keyword>
<protein>
    <submittedName>
        <fullName evidence="5">Uncharacterized protein</fullName>
    </submittedName>
</protein>
<dbReference type="EMBL" id="CDMZ01001104">
    <property type="protein sequence ID" value="CEM27312.1"/>
    <property type="molecule type" value="Genomic_DNA"/>
</dbReference>
<dbReference type="PhylomeDB" id="A0A0G4GDE0"/>
<feature type="repeat" description="ANK" evidence="3">
    <location>
        <begin position="231"/>
        <end position="263"/>
    </location>
</feature>
<proteinExistence type="predicted"/>
<dbReference type="Pfam" id="PF12796">
    <property type="entry name" value="Ank_2"/>
    <property type="match status" value="2"/>
</dbReference>
<dbReference type="InterPro" id="IPR050745">
    <property type="entry name" value="Multifunctional_regulatory"/>
</dbReference>
<dbReference type="InterPro" id="IPR002110">
    <property type="entry name" value="Ankyrin_rpt"/>
</dbReference>
<organism evidence="5">
    <name type="scientific">Chromera velia CCMP2878</name>
    <dbReference type="NCBI Taxonomy" id="1169474"/>
    <lineage>
        <taxon>Eukaryota</taxon>
        <taxon>Sar</taxon>
        <taxon>Alveolata</taxon>
        <taxon>Colpodellida</taxon>
        <taxon>Chromeraceae</taxon>
        <taxon>Chromera</taxon>
    </lineage>
</organism>
<dbReference type="AlphaFoldDB" id="A0A0G4GDE0"/>
<accession>A0A0G4GDE0</accession>
<dbReference type="VEuPathDB" id="CryptoDB:Cvel_642"/>
<feature type="repeat" description="ANK" evidence="3">
    <location>
        <begin position="344"/>
        <end position="376"/>
    </location>
</feature>
<feature type="region of interest" description="Disordered" evidence="4">
    <location>
        <begin position="20"/>
        <end position="45"/>
    </location>
</feature>
<feature type="repeat" description="ANK" evidence="3">
    <location>
        <begin position="166"/>
        <end position="198"/>
    </location>
</feature>
<name>A0A0G4GDE0_9ALVE</name>
<dbReference type="InterPro" id="IPR036770">
    <property type="entry name" value="Ankyrin_rpt-contain_sf"/>
</dbReference>
<dbReference type="Pfam" id="PF13857">
    <property type="entry name" value="Ank_5"/>
    <property type="match status" value="1"/>
</dbReference>
<feature type="repeat" description="ANK" evidence="3">
    <location>
        <begin position="198"/>
        <end position="230"/>
    </location>
</feature>
<feature type="compositionally biased region" description="Low complexity" evidence="4">
    <location>
        <begin position="20"/>
        <end position="30"/>
    </location>
</feature>
<dbReference type="PROSITE" id="PS50297">
    <property type="entry name" value="ANK_REP_REGION"/>
    <property type="match status" value="4"/>
</dbReference>
<evidence type="ECO:0000256" key="1">
    <source>
        <dbReference type="ARBA" id="ARBA00022737"/>
    </source>
</evidence>
<keyword evidence="2 3" id="KW-0040">ANK repeat</keyword>
<evidence type="ECO:0000313" key="5">
    <source>
        <dbReference type="EMBL" id="CEM27312.1"/>
    </source>
</evidence>
<evidence type="ECO:0000256" key="3">
    <source>
        <dbReference type="PROSITE-ProRule" id="PRU00023"/>
    </source>
</evidence>
<dbReference type="SMART" id="SM00248">
    <property type="entry name" value="ANK"/>
    <property type="match status" value="8"/>
</dbReference>
<dbReference type="PANTHER" id="PTHR24189:SF50">
    <property type="entry name" value="ANKYRIN REPEAT AND SOCS BOX PROTEIN 2"/>
    <property type="match status" value="1"/>
</dbReference>
<reference evidence="5" key="1">
    <citation type="submission" date="2014-11" db="EMBL/GenBank/DDBJ databases">
        <authorList>
            <person name="Otto D Thomas"/>
            <person name="Naeem Raeece"/>
        </authorList>
    </citation>
    <scope>NUCLEOTIDE SEQUENCE</scope>
</reference>
<dbReference type="PROSITE" id="PS50088">
    <property type="entry name" value="ANK_REPEAT"/>
    <property type="match status" value="6"/>
</dbReference>
<evidence type="ECO:0000256" key="2">
    <source>
        <dbReference type="ARBA" id="ARBA00023043"/>
    </source>
</evidence>
<sequence>MLERVVEKIRGGDGVSSVVVPSHAASRETAGGSGGTEKGPGPPPKAVSALKELGEFGGTLRGKVHPLLDQILSEYYRMDLSAVFRTPVRSVIRSFRPVGIDLLSEAYRRFEEKGGYENFARLLYVGAKVDCRTTDGPLLVRAIRERRFEAARLLVSAGANVNIVQGGKNALAFAISKNNLEAVKLLVEAGANLEKKCENMTALTRAVDEQRAKTAKYLVSAGADLSAEDASGQRPLDYAAFWGLSDLLELFLSKGADMNAECSGAAGQIWVKGFRAVHHAAVGGHRKAMEVLLDHGADPNTADSRGRTPLFCTVIPSRGTNSDNVAVAECLLSRGADANVRDRQGCSVLHLAAYYGAVRVLRLLMERGTDINARDREGNSVLHKVCRGAVDFRDDPARVDIARLLIQRGTGLTLARNEGGETAVAFAENMLPRSSQFRIFLSKIVLQPPPENFGQFGEGEGEEGSDSDFLSVIDWDE</sequence>
<evidence type="ECO:0000256" key="4">
    <source>
        <dbReference type="SAM" id="MobiDB-lite"/>
    </source>
</evidence>
<dbReference type="Gene3D" id="1.25.40.20">
    <property type="entry name" value="Ankyrin repeat-containing domain"/>
    <property type="match status" value="3"/>
</dbReference>
<dbReference type="SUPFAM" id="SSF48403">
    <property type="entry name" value="Ankyrin repeat"/>
    <property type="match status" value="1"/>
</dbReference>
<feature type="repeat" description="ANK" evidence="3">
    <location>
        <begin position="272"/>
        <end position="304"/>
    </location>
</feature>
<dbReference type="Pfam" id="PF13637">
    <property type="entry name" value="Ank_4"/>
    <property type="match status" value="1"/>
</dbReference>